<dbReference type="SUPFAM" id="SSF51905">
    <property type="entry name" value="FAD/NAD(P)-binding domain"/>
    <property type="match status" value="2"/>
</dbReference>
<evidence type="ECO:0000313" key="2">
    <source>
        <dbReference type="EMBL" id="QKD83111.1"/>
    </source>
</evidence>
<dbReference type="EMBL" id="CP053661">
    <property type="protein sequence ID" value="QKD83111.1"/>
    <property type="molecule type" value="Genomic_DNA"/>
</dbReference>
<reference evidence="2 3" key="1">
    <citation type="submission" date="2020-05" db="EMBL/GenBank/DDBJ databases">
        <title>Complete genome sequence of of a novel Thermoleptolyngbya strain isolated from hot springs of Ganzi, Sichuan China.</title>
        <authorList>
            <person name="Tang J."/>
            <person name="Daroch M."/>
            <person name="Li L."/>
            <person name="Waleron K."/>
            <person name="Waleron M."/>
            <person name="Waleron M."/>
        </authorList>
    </citation>
    <scope>NUCLEOTIDE SEQUENCE [LARGE SCALE GENOMIC DNA]</scope>
    <source>
        <strain evidence="2 3">PKUAC-SCTA183</strain>
    </source>
</reference>
<dbReference type="Pfam" id="PF13454">
    <property type="entry name" value="NAD_binding_9"/>
    <property type="match status" value="1"/>
</dbReference>
<dbReference type="PANTHER" id="PTHR38663:SF1">
    <property type="entry name" value="L-ORNITHINE N(5)-MONOOXYGENASE"/>
    <property type="match status" value="1"/>
</dbReference>
<name>A0A6M8BHI7_9CYAN</name>
<dbReference type="KEGG" id="theu:HPC62_13740"/>
<dbReference type="InterPro" id="IPR036188">
    <property type="entry name" value="FAD/NAD-bd_sf"/>
</dbReference>
<keyword evidence="3" id="KW-1185">Reference proteome</keyword>
<dbReference type="InterPro" id="IPR038732">
    <property type="entry name" value="HpyO/CreE_NAD-binding"/>
</dbReference>
<dbReference type="AlphaFoldDB" id="A0A6M8BHI7"/>
<dbReference type="RefSeq" id="WP_172356542.1">
    <property type="nucleotide sequence ID" value="NZ_CP053661.1"/>
</dbReference>
<dbReference type="PANTHER" id="PTHR38663">
    <property type="match status" value="1"/>
</dbReference>
<dbReference type="Gene3D" id="3.50.50.60">
    <property type="entry name" value="FAD/NAD(P)-binding domain"/>
    <property type="match status" value="1"/>
</dbReference>
<protein>
    <submittedName>
        <fullName evidence="2">SidA/IucD/PvdA family monooxygenase</fullName>
    </submittedName>
</protein>
<evidence type="ECO:0000259" key="1">
    <source>
        <dbReference type="Pfam" id="PF13454"/>
    </source>
</evidence>
<evidence type="ECO:0000313" key="3">
    <source>
        <dbReference type="Proteomes" id="UP000505210"/>
    </source>
</evidence>
<keyword evidence="2" id="KW-0503">Monooxygenase</keyword>
<keyword evidence="2" id="KW-0560">Oxidoreductase</keyword>
<dbReference type="GO" id="GO:0004497">
    <property type="term" value="F:monooxygenase activity"/>
    <property type="evidence" value="ECO:0007669"/>
    <property type="project" value="UniProtKB-KW"/>
</dbReference>
<gene>
    <name evidence="2" type="ORF">HPC62_13740</name>
</gene>
<organism evidence="2 3">
    <name type="scientific">Thermoleptolyngbya sichuanensis A183</name>
    <dbReference type="NCBI Taxonomy" id="2737172"/>
    <lineage>
        <taxon>Bacteria</taxon>
        <taxon>Bacillati</taxon>
        <taxon>Cyanobacteriota</taxon>
        <taxon>Cyanophyceae</taxon>
        <taxon>Oculatellales</taxon>
        <taxon>Oculatellaceae</taxon>
        <taxon>Thermoleptolyngbya</taxon>
        <taxon>Thermoleptolyngbya sichuanensis</taxon>
    </lineage>
</organism>
<accession>A0A6M8BHI7</accession>
<dbReference type="Proteomes" id="UP000505210">
    <property type="component" value="Chromosome"/>
</dbReference>
<feature type="domain" description="FAD-dependent urate hydroxylase HpyO/Asp monooxygenase CreE-like FAD/NAD(P)-binding" evidence="1">
    <location>
        <begin position="15"/>
        <end position="169"/>
    </location>
</feature>
<proteinExistence type="predicted"/>
<sequence length="431" mass="48858">MDSVVRSLPQAIDLAVIGAGPHALTLVTHLLQKNKRMRGRVWVFDPSGTWMHQWNHQFLALDIPHLRSPAVHHPDPDPYALRRFAESRWDELFPPYDLPGTLLFQEFCQNVVQRWNLSDWVYPAQVVQVQPEGDARRDRFASRRRSRFLLTLSTGETLHARRVVLATGSGRPHWPDWVQQIPPGYPGDRLLHSSQIDLRTLPLRGERVLIIGSGLTSGHLAIGAIQRGAKVILLARRKVYEKLFDADPGWLGPKYLKDFWAEPDWFARWQMIQQARNGGSMTPAILTQLRRLMRDGHLELFEQCEVAAARWVLEEPPDASEQAAQHRSGYWRICCKNPALHDCIHTQRIDRLWLATGSQLDGSQHPLLQDIAAQYPVEWVKGLPVLEETLTWPGIGLHVMGGLAALHVGPTARNLSGARSASDRIVRALLT</sequence>